<sequence length="315" mass="33421">MTDTSGQHAKLWKSLQALAEGQTAARDALREALLDAPNPASALTELAVHAAGSPAARAALTAHHEDPKWSKWLPLHLQEFTAVFPDDARFHQPLAQALLDSGWAGTHLQALQASPEGSVPAARVLVAELNAIAEEAAAWLARLPALKARLGGSLHVLQVQALNRVEALLGSLQGRKVLEVGPQEGGLLLELLRLGADAFGIDLGPQIEHPRIITGDFLLTALPGPFELIVATAVFESSSCARGEPDSDARNNSPAVLRRFHELTAPGGLVVLENVMFPIPFSRAEAEAAGFEVALSRLPAINLRTGGRSCVLRRS</sequence>
<dbReference type="InterPro" id="IPR029063">
    <property type="entry name" value="SAM-dependent_MTases_sf"/>
</dbReference>
<dbReference type="Proteomes" id="UP000182719">
    <property type="component" value="Unassembled WGS sequence"/>
</dbReference>
<protein>
    <submittedName>
        <fullName evidence="1">Methyltransferase domain-containing protein</fullName>
    </submittedName>
</protein>
<evidence type="ECO:0000313" key="1">
    <source>
        <dbReference type="EMBL" id="SEM40215.1"/>
    </source>
</evidence>
<dbReference type="Gene3D" id="3.40.50.150">
    <property type="entry name" value="Vaccinia Virus protein VP39"/>
    <property type="match status" value="1"/>
</dbReference>
<dbReference type="OrthoDB" id="9919480at2"/>
<dbReference type="EMBL" id="FOAP01000016">
    <property type="protein sequence ID" value="SEM40215.1"/>
    <property type="molecule type" value="Genomic_DNA"/>
</dbReference>
<dbReference type="AlphaFoldDB" id="A0A1H7Y2S4"/>
<keyword evidence="1" id="KW-0808">Transferase</keyword>
<name>A0A1H7Y2S4_STIAU</name>
<evidence type="ECO:0000313" key="2">
    <source>
        <dbReference type="Proteomes" id="UP000182719"/>
    </source>
</evidence>
<organism evidence="1 2">
    <name type="scientific">Stigmatella aurantiaca</name>
    <dbReference type="NCBI Taxonomy" id="41"/>
    <lineage>
        <taxon>Bacteria</taxon>
        <taxon>Pseudomonadati</taxon>
        <taxon>Myxococcota</taxon>
        <taxon>Myxococcia</taxon>
        <taxon>Myxococcales</taxon>
        <taxon>Cystobacterineae</taxon>
        <taxon>Archangiaceae</taxon>
        <taxon>Stigmatella</taxon>
    </lineage>
</organism>
<dbReference type="GO" id="GO:0008168">
    <property type="term" value="F:methyltransferase activity"/>
    <property type="evidence" value="ECO:0007669"/>
    <property type="project" value="UniProtKB-KW"/>
</dbReference>
<dbReference type="SUPFAM" id="SSF53335">
    <property type="entry name" value="S-adenosyl-L-methionine-dependent methyltransferases"/>
    <property type="match status" value="1"/>
</dbReference>
<keyword evidence="1" id="KW-0489">Methyltransferase</keyword>
<keyword evidence="2" id="KW-1185">Reference proteome</keyword>
<dbReference type="GO" id="GO:0032259">
    <property type="term" value="P:methylation"/>
    <property type="evidence" value="ECO:0007669"/>
    <property type="project" value="UniProtKB-KW"/>
</dbReference>
<reference evidence="2" key="1">
    <citation type="submission" date="2016-10" db="EMBL/GenBank/DDBJ databases">
        <authorList>
            <person name="Varghese N."/>
            <person name="Submissions S."/>
        </authorList>
    </citation>
    <scope>NUCLEOTIDE SEQUENCE [LARGE SCALE GENOMIC DNA]</scope>
    <source>
        <strain evidence="2">DSM 17044</strain>
    </source>
</reference>
<gene>
    <name evidence="1" type="ORF">SAMN05444354_11654</name>
</gene>
<dbReference type="RefSeq" id="WP_143101545.1">
    <property type="nucleotide sequence ID" value="NZ_FOAP01000016.1"/>
</dbReference>
<accession>A0A1H7Y2S4</accession>
<proteinExistence type="predicted"/>
<dbReference type="Pfam" id="PF13489">
    <property type="entry name" value="Methyltransf_23"/>
    <property type="match status" value="1"/>
</dbReference>